<evidence type="ECO:0000256" key="2">
    <source>
        <dbReference type="SAM" id="MobiDB-lite"/>
    </source>
</evidence>
<dbReference type="Proteomes" id="UP000037109">
    <property type="component" value="Unassembled WGS sequence"/>
</dbReference>
<evidence type="ECO:0008006" key="6">
    <source>
        <dbReference type="Google" id="ProtNLM"/>
    </source>
</evidence>
<protein>
    <recommendedName>
        <fullName evidence="6">DUF305 domain-containing protein</fullName>
    </recommendedName>
</protein>
<dbReference type="OrthoDB" id="2907171at2"/>
<dbReference type="EMBL" id="LGUF01000007">
    <property type="protein sequence ID" value="KON89608.1"/>
    <property type="molecule type" value="Genomic_DNA"/>
</dbReference>
<feature type="chain" id="PRO_5005599528" description="DUF305 domain-containing protein" evidence="3">
    <location>
        <begin position="25"/>
        <end position="212"/>
    </location>
</feature>
<evidence type="ECO:0000313" key="4">
    <source>
        <dbReference type="EMBL" id="KON89608.1"/>
    </source>
</evidence>
<keyword evidence="5" id="KW-1185">Reference proteome</keyword>
<dbReference type="AlphaFoldDB" id="A0A0M0GIL0"/>
<keyword evidence="3" id="KW-0732">Signal</keyword>
<sequence>MNRKLILVLSFYIILMGAASSANAETAPKGQSPAQEHKHEHHHRMIDESLMKSLQEQGFTKKEIFIAAHIAKFSNNQVADVLTFYKNNYSSWEKTAHQYGVDIEKIKKHQHHMDKFLESNKQIVLQKVSDYSGKSPKVLQGYLDKGIPLRFLISGAAMAKAANKDLGEIIQMKEQGKSFPEIKKELNVDKEQIHKELKKLVDEIQKEARKTK</sequence>
<gene>
    <name evidence="4" type="ORF">AF332_24150</name>
</gene>
<evidence type="ECO:0000256" key="3">
    <source>
        <dbReference type="SAM" id="SignalP"/>
    </source>
</evidence>
<feature type="region of interest" description="Disordered" evidence="2">
    <location>
        <begin position="24"/>
        <end position="44"/>
    </location>
</feature>
<dbReference type="PATRIC" id="fig|1459.3.peg.5325"/>
<evidence type="ECO:0000313" key="5">
    <source>
        <dbReference type="Proteomes" id="UP000037109"/>
    </source>
</evidence>
<organism evidence="4 5">
    <name type="scientific">Sporosarcina globispora</name>
    <name type="common">Bacillus globisporus</name>
    <dbReference type="NCBI Taxonomy" id="1459"/>
    <lineage>
        <taxon>Bacteria</taxon>
        <taxon>Bacillati</taxon>
        <taxon>Bacillota</taxon>
        <taxon>Bacilli</taxon>
        <taxon>Bacillales</taxon>
        <taxon>Caryophanaceae</taxon>
        <taxon>Sporosarcina</taxon>
    </lineage>
</organism>
<evidence type="ECO:0000256" key="1">
    <source>
        <dbReference type="SAM" id="Coils"/>
    </source>
</evidence>
<dbReference type="RefSeq" id="WP_053436974.1">
    <property type="nucleotide sequence ID" value="NZ_LGUF01000007.1"/>
</dbReference>
<keyword evidence="1" id="KW-0175">Coiled coil</keyword>
<comment type="caution">
    <text evidence="4">The sequence shown here is derived from an EMBL/GenBank/DDBJ whole genome shotgun (WGS) entry which is preliminary data.</text>
</comment>
<feature type="signal peptide" evidence="3">
    <location>
        <begin position="1"/>
        <end position="24"/>
    </location>
</feature>
<name>A0A0M0GIL0_SPOGL</name>
<proteinExistence type="predicted"/>
<accession>A0A0M0GIL0</accession>
<dbReference type="STRING" id="1459.AF332_24150"/>
<reference evidence="5" key="1">
    <citation type="submission" date="2015-07" db="EMBL/GenBank/DDBJ databases">
        <title>Fjat-10036 dsm4.</title>
        <authorList>
            <person name="Liu B."/>
            <person name="Wang J."/>
            <person name="Zhu Y."/>
            <person name="Liu G."/>
            <person name="Chen Q."/>
            <person name="Chen Z."/>
            <person name="Lan J."/>
            <person name="Che J."/>
            <person name="Ge C."/>
            <person name="Shi H."/>
            <person name="Pan Z."/>
            <person name="Liu X."/>
        </authorList>
    </citation>
    <scope>NUCLEOTIDE SEQUENCE [LARGE SCALE GENOMIC DNA]</scope>
    <source>
        <strain evidence="5">DSM 4</strain>
    </source>
</reference>
<feature type="coiled-coil region" evidence="1">
    <location>
        <begin position="183"/>
        <end position="210"/>
    </location>
</feature>